<dbReference type="PANTHER" id="PTHR14095">
    <property type="entry name" value="PHOSPHATASE 2A REGULATORY SUBUNIT-RELATED"/>
    <property type="match status" value="1"/>
</dbReference>
<keyword evidence="6" id="KW-1185">Reference proteome</keyword>
<dbReference type="Proteomes" id="UP000694844">
    <property type="component" value="Chromosome 5"/>
</dbReference>
<evidence type="ECO:0000256" key="4">
    <source>
        <dbReference type="SAM" id="MobiDB-lite"/>
    </source>
</evidence>
<dbReference type="Pfam" id="PF17958">
    <property type="entry name" value="EF-hand_13"/>
    <property type="match status" value="1"/>
</dbReference>
<proteinExistence type="predicted"/>
<dbReference type="FunFam" id="1.10.238.220:FF:000001">
    <property type="entry name" value="Serine/threonine-protein phosphatase 2A regulatory subunit B'' subunit alpha"/>
    <property type="match status" value="1"/>
</dbReference>
<dbReference type="AlphaFoldDB" id="A0A8B8ESQ7"/>
<reference evidence="7" key="1">
    <citation type="submission" date="2025-08" db="UniProtKB">
        <authorList>
            <consortium name="RefSeq"/>
        </authorList>
    </citation>
    <scope>IDENTIFICATION</scope>
    <source>
        <tissue evidence="7">Whole sample</tissue>
    </source>
</reference>
<dbReference type="InterPro" id="IPR018247">
    <property type="entry name" value="EF_Hand_1_Ca_BS"/>
</dbReference>
<feature type="region of interest" description="Disordered" evidence="4">
    <location>
        <begin position="614"/>
        <end position="642"/>
    </location>
</feature>
<dbReference type="FunFam" id="1.10.238.10:FF:000628">
    <property type="entry name" value="Serine/threonine-protein phosphatase 2A regulatory subunit B'' subunit beta"/>
    <property type="match status" value="1"/>
</dbReference>
<evidence type="ECO:0000259" key="5">
    <source>
        <dbReference type="PROSITE" id="PS50222"/>
    </source>
</evidence>
<dbReference type="OrthoDB" id="5586at2759"/>
<evidence type="ECO:0000256" key="1">
    <source>
        <dbReference type="ARBA" id="ARBA00022723"/>
    </source>
</evidence>
<evidence type="ECO:0000313" key="7">
    <source>
        <dbReference type="RefSeq" id="XP_022342778.1"/>
    </source>
</evidence>
<dbReference type="GO" id="GO:0000159">
    <property type="term" value="C:protein phosphatase type 2A complex"/>
    <property type="evidence" value="ECO:0007669"/>
    <property type="project" value="TreeGrafter"/>
</dbReference>
<feature type="compositionally biased region" description="Polar residues" evidence="4">
    <location>
        <begin position="102"/>
        <end position="115"/>
    </location>
</feature>
<dbReference type="Pfam" id="PF21161">
    <property type="entry name" value="P2R3B_EF-hand"/>
    <property type="match status" value="1"/>
</dbReference>
<dbReference type="PANTHER" id="PTHR14095:SF0">
    <property type="entry name" value="MIP22305P"/>
    <property type="match status" value="1"/>
</dbReference>
<keyword evidence="1" id="KW-0479">Metal-binding</keyword>
<keyword evidence="2" id="KW-0106">Calcium</keyword>
<sequence>MMATKNCAEVQVVCSRITLYYNCRIELKWKRSLHHCEKCDLFRGEAKGWGSKCGAIHFGRCTPVSFPFPQNYCNNRRKGSQQNASIPVAKVSPTRPAAYAHQHSSPQHINLPNSSKDSKKEISLQDHTDSIPSNENAAQSDKNSNNNVISYLTGSSTTNVQQSSQPSGGKETEKGKRRETKGQLVCNNVNSVKVPQFYYPYGKPVINLNKEEPLQKALQEISQLEDGKAYKQHMKDITKACNLPLYWKALLFSASNGEKQGYITKESFTAMWKRVFLPCHDEAARFVKLAAKPSCNYLEEDDFFLIIQDIVDSHPGLTFLQEAPEFHSRYINTVIARIFYSVNRSWSGKITISELRKSSFLQTLTVLEQEDDINQITDFFSYEHFYVIYCKFWELDKDHDLFISKEDLARHNDHAISSKVIDRIFSGSVIKGSSLKEGRMSYPEFVWFLMSEEDKKHPTSVEYWFRCMDLDGDGVISMYEMEYFYDEQMQKMESLGIEKLPFEDCLCQMLDLVRPKVSGKITLADLKNCKMANIFFDTFFNLDKFLDHEQRDPFANARDFDSDVSEPTDWEKYAAEEYEILVAEEGSNDQEEIHYEDDFEPDDEDLIQQELNRVQQSNSSPQFLGGESKDDLYDFSTNNLGY</sequence>
<dbReference type="InterPro" id="IPR041534">
    <property type="entry name" value="EF-hand_13"/>
</dbReference>
<protein>
    <submittedName>
        <fullName evidence="7">Serine/threonine-protein phosphatase 2A regulatory subunit B'' subunit alpha-like isoform X1</fullName>
    </submittedName>
</protein>
<dbReference type="Gene3D" id="1.10.238.230">
    <property type="match status" value="1"/>
</dbReference>
<dbReference type="InterPro" id="IPR048855">
    <property type="entry name" value="P2R3A_B_D_EF-hand"/>
</dbReference>
<dbReference type="RefSeq" id="XP_022342778.1">
    <property type="nucleotide sequence ID" value="XM_022487070.1"/>
</dbReference>
<dbReference type="Pfam" id="PF13499">
    <property type="entry name" value="EF-hand_7"/>
    <property type="match status" value="1"/>
</dbReference>
<dbReference type="Gene3D" id="1.10.238.10">
    <property type="entry name" value="EF-hand"/>
    <property type="match status" value="1"/>
</dbReference>
<evidence type="ECO:0000256" key="3">
    <source>
        <dbReference type="ARBA" id="ARBA00093310"/>
    </source>
</evidence>
<evidence type="ECO:0000313" key="6">
    <source>
        <dbReference type="Proteomes" id="UP000694844"/>
    </source>
</evidence>
<dbReference type="FunFam" id="1.10.238.230:FF:000001">
    <property type="entry name" value="Serine/threonine-protein phosphatase 2A regulatory subunit B'' subunit beta"/>
    <property type="match status" value="1"/>
</dbReference>
<comment type="function">
    <text evidence="3">The B regulatory subunit might modulate substrate selectivity and catalytic activity, and might also direct the localization of the catalytic enzyme to a particular subcellular compartment.</text>
</comment>
<feature type="domain" description="EF-hand" evidence="5">
    <location>
        <begin position="456"/>
        <end position="491"/>
    </location>
</feature>
<dbReference type="GO" id="GO:0005509">
    <property type="term" value="F:calcium ion binding"/>
    <property type="evidence" value="ECO:0007669"/>
    <property type="project" value="InterPro"/>
</dbReference>
<name>A0A8B8ESQ7_CRAVI</name>
<dbReference type="Gene3D" id="1.10.238.220">
    <property type="match status" value="1"/>
</dbReference>
<dbReference type="PROSITE" id="PS00018">
    <property type="entry name" value="EF_HAND_1"/>
    <property type="match status" value="1"/>
</dbReference>
<feature type="region of interest" description="Disordered" evidence="4">
    <location>
        <begin position="93"/>
        <end position="183"/>
    </location>
</feature>
<evidence type="ECO:0000256" key="2">
    <source>
        <dbReference type="ARBA" id="ARBA00022837"/>
    </source>
</evidence>
<dbReference type="SUPFAM" id="SSF47473">
    <property type="entry name" value="EF-hand"/>
    <property type="match status" value="2"/>
</dbReference>
<feature type="compositionally biased region" description="Polar residues" evidence="4">
    <location>
        <begin position="130"/>
        <end position="167"/>
    </location>
</feature>
<dbReference type="InterPro" id="IPR002048">
    <property type="entry name" value="EF_hand_dom"/>
</dbReference>
<dbReference type="KEGG" id="cvn:111136311"/>
<dbReference type="PROSITE" id="PS50222">
    <property type="entry name" value="EF_HAND_2"/>
    <property type="match status" value="1"/>
</dbReference>
<gene>
    <name evidence="7" type="primary">LOC111136311</name>
</gene>
<feature type="compositionally biased region" description="Basic and acidic residues" evidence="4">
    <location>
        <begin position="116"/>
        <end position="129"/>
    </location>
</feature>
<accession>A0A8B8ESQ7</accession>
<organism evidence="6 7">
    <name type="scientific">Crassostrea virginica</name>
    <name type="common">Eastern oyster</name>
    <dbReference type="NCBI Taxonomy" id="6565"/>
    <lineage>
        <taxon>Eukaryota</taxon>
        <taxon>Metazoa</taxon>
        <taxon>Spiralia</taxon>
        <taxon>Lophotrochozoa</taxon>
        <taxon>Mollusca</taxon>
        <taxon>Bivalvia</taxon>
        <taxon>Autobranchia</taxon>
        <taxon>Pteriomorphia</taxon>
        <taxon>Ostreida</taxon>
        <taxon>Ostreoidea</taxon>
        <taxon>Ostreidae</taxon>
        <taxon>Crassostrea</taxon>
    </lineage>
</organism>
<dbReference type="InterPro" id="IPR011992">
    <property type="entry name" value="EF-hand-dom_pair"/>
</dbReference>
<dbReference type="GO" id="GO:0019888">
    <property type="term" value="F:protein phosphatase regulator activity"/>
    <property type="evidence" value="ECO:0007669"/>
    <property type="project" value="TreeGrafter"/>
</dbReference>
<dbReference type="GeneID" id="111136311"/>